<dbReference type="STRING" id="93759.A0A1R3JUJ1"/>
<dbReference type="EMBL" id="AWUE01015342">
    <property type="protein sequence ID" value="OMO98367.1"/>
    <property type="molecule type" value="Genomic_DNA"/>
</dbReference>
<keyword evidence="2" id="KW-0670">Pyruvate</keyword>
<comment type="caution">
    <text evidence="2">The sequence shown here is derived from an EMBL/GenBank/DDBJ whole genome shotgun (WGS) entry which is preliminary data.</text>
</comment>
<evidence type="ECO:0000313" key="3">
    <source>
        <dbReference type="Proteomes" id="UP000187203"/>
    </source>
</evidence>
<dbReference type="AlphaFoldDB" id="A0A1R3JUJ1"/>
<dbReference type="OrthoDB" id="6123450at2759"/>
<sequence>MSSAMKGIVIRSSPDVYKQRLLKGKFMDHHNQHHDLLKEQSPSFFGTMRVPRCRGLGLTTRCISHDQYHSNNSNHCNGKKVSSGGSKQRRLETRAEAILTPVSDPTPTLNK</sequence>
<organism evidence="2 3">
    <name type="scientific">Corchorus olitorius</name>
    <dbReference type="NCBI Taxonomy" id="93759"/>
    <lineage>
        <taxon>Eukaryota</taxon>
        <taxon>Viridiplantae</taxon>
        <taxon>Streptophyta</taxon>
        <taxon>Embryophyta</taxon>
        <taxon>Tracheophyta</taxon>
        <taxon>Spermatophyta</taxon>
        <taxon>Magnoliopsida</taxon>
        <taxon>eudicotyledons</taxon>
        <taxon>Gunneridae</taxon>
        <taxon>Pentapetalae</taxon>
        <taxon>rosids</taxon>
        <taxon>malvids</taxon>
        <taxon>Malvales</taxon>
        <taxon>Malvaceae</taxon>
        <taxon>Grewioideae</taxon>
        <taxon>Apeibeae</taxon>
        <taxon>Corchorus</taxon>
    </lineage>
</organism>
<keyword evidence="3" id="KW-1185">Reference proteome</keyword>
<protein>
    <submittedName>
        <fullName evidence="2">Pyruvate, phosphate dikinase, chloroplastic-like protein</fullName>
    </submittedName>
</protein>
<reference evidence="3" key="1">
    <citation type="submission" date="2013-09" db="EMBL/GenBank/DDBJ databases">
        <title>Corchorus olitorius genome sequencing.</title>
        <authorList>
            <person name="Alam M."/>
            <person name="Haque M.S."/>
            <person name="Islam M.S."/>
            <person name="Emdad E.M."/>
            <person name="Islam M.M."/>
            <person name="Ahmed B."/>
            <person name="Halim A."/>
            <person name="Hossen Q.M.M."/>
            <person name="Hossain M.Z."/>
            <person name="Ahmed R."/>
            <person name="Khan M.M."/>
            <person name="Islam R."/>
            <person name="Rashid M.M."/>
            <person name="Khan S.A."/>
            <person name="Rahman M.S."/>
            <person name="Alam M."/>
            <person name="Yahiya A.S."/>
            <person name="Khan M.S."/>
            <person name="Azam M.S."/>
            <person name="Haque T."/>
            <person name="Lashkar M.Z.H."/>
            <person name="Akhand A.I."/>
            <person name="Morshed G."/>
            <person name="Roy S."/>
            <person name="Uddin K.S."/>
            <person name="Rabeya T."/>
            <person name="Hossain A.S."/>
            <person name="Chowdhury A."/>
            <person name="Snigdha A.R."/>
            <person name="Mortoza M.S."/>
            <person name="Matin S.A."/>
            <person name="Hoque S.M.E."/>
            <person name="Islam M.K."/>
            <person name="Roy D.K."/>
            <person name="Haider R."/>
            <person name="Moosa M.M."/>
            <person name="Elias S.M."/>
            <person name="Hasan A.M."/>
            <person name="Jahan S."/>
            <person name="Shafiuddin M."/>
            <person name="Mahmood N."/>
            <person name="Shommy N.S."/>
        </authorList>
    </citation>
    <scope>NUCLEOTIDE SEQUENCE [LARGE SCALE GENOMIC DNA]</scope>
    <source>
        <strain evidence="3">cv. O-4</strain>
    </source>
</reference>
<evidence type="ECO:0000313" key="2">
    <source>
        <dbReference type="EMBL" id="OMO98367.1"/>
    </source>
</evidence>
<accession>A0A1R3JUJ1</accession>
<name>A0A1R3JUJ1_9ROSI</name>
<proteinExistence type="predicted"/>
<dbReference type="Proteomes" id="UP000187203">
    <property type="component" value="Unassembled WGS sequence"/>
</dbReference>
<feature type="region of interest" description="Disordered" evidence="1">
    <location>
        <begin position="68"/>
        <end position="111"/>
    </location>
</feature>
<evidence type="ECO:0000256" key="1">
    <source>
        <dbReference type="SAM" id="MobiDB-lite"/>
    </source>
</evidence>
<gene>
    <name evidence="2" type="ORF">COLO4_13960</name>
</gene>
<feature type="non-terminal residue" evidence="2">
    <location>
        <position position="111"/>
    </location>
</feature>